<dbReference type="EMBL" id="AP017928">
    <property type="protein sequence ID" value="BBA35684.1"/>
    <property type="molecule type" value="Genomic_DNA"/>
</dbReference>
<protein>
    <submittedName>
        <fullName evidence="2">Amidohydrolase</fullName>
    </submittedName>
</protein>
<feature type="domain" description="Amidohydrolase-related" evidence="1">
    <location>
        <begin position="185"/>
        <end position="431"/>
    </location>
</feature>
<dbReference type="InterPro" id="IPR006311">
    <property type="entry name" value="TAT_signal"/>
</dbReference>
<name>A0A250KW03_9GAMM</name>
<evidence type="ECO:0000259" key="1">
    <source>
        <dbReference type="Pfam" id="PF04909"/>
    </source>
</evidence>
<dbReference type="InterPro" id="IPR032466">
    <property type="entry name" value="Metal_Hydrolase"/>
</dbReference>
<dbReference type="KEGG" id="mmai:sS8_3747"/>
<dbReference type="RefSeq" id="WP_119630983.1">
    <property type="nucleotide sequence ID" value="NZ_AP017928.1"/>
</dbReference>
<dbReference type="GO" id="GO:0016787">
    <property type="term" value="F:hydrolase activity"/>
    <property type="evidence" value="ECO:0007669"/>
    <property type="project" value="UniProtKB-KW"/>
</dbReference>
<evidence type="ECO:0000313" key="2">
    <source>
        <dbReference type="EMBL" id="BBA35684.1"/>
    </source>
</evidence>
<keyword evidence="3" id="KW-1185">Reference proteome</keyword>
<evidence type="ECO:0000313" key="3">
    <source>
        <dbReference type="Proteomes" id="UP000266313"/>
    </source>
</evidence>
<organism evidence="2 3">
    <name type="scientific">Methylocaldum marinum</name>
    <dbReference type="NCBI Taxonomy" id="1432792"/>
    <lineage>
        <taxon>Bacteria</taxon>
        <taxon>Pseudomonadati</taxon>
        <taxon>Pseudomonadota</taxon>
        <taxon>Gammaproteobacteria</taxon>
        <taxon>Methylococcales</taxon>
        <taxon>Methylococcaceae</taxon>
        <taxon>Methylocaldum</taxon>
    </lineage>
</organism>
<gene>
    <name evidence="2" type="ORF">sS8_3747</name>
</gene>
<dbReference type="AlphaFoldDB" id="A0A250KW03"/>
<accession>A0A250KW03</accession>
<reference evidence="2 3" key="1">
    <citation type="submission" date="2016-12" db="EMBL/GenBank/DDBJ databases">
        <title>Genome sequencing of Methylocaldum marinum.</title>
        <authorList>
            <person name="Takeuchi M."/>
            <person name="Kamagata Y."/>
            <person name="Hiraoka S."/>
            <person name="Oshima K."/>
            <person name="Hattori M."/>
            <person name="Iwasaki W."/>
        </authorList>
    </citation>
    <scope>NUCLEOTIDE SEQUENCE [LARGE SCALE GENOMIC DNA]</scope>
    <source>
        <strain evidence="2 3">S8</strain>
    </source>
</reference>
<dbReference type="SUPFAM" id="SSF51556">
    <property type="entry name" value="Metallo-dependent hydrolases"/>
    <property type="match status" value="1"/>
</dbReference>
<dbReference type="Gene3D" id="3.20.20.140">
    <property type="entry name" value="Metal-dependent hydrolases"/>
    <property type="match status" value="1"/>
</dbReference>
<dbReference type="PROSITE" id="PS51318">
    <property type="entry name" value="TAT"/>
    <property type="match status" value="1"/>
</dbReference>
<dbReference type="PANTHER" id="PTHR42889:SF1">
    <property type="entry name" value="BLR3681 PROTEIN"/>
    <property type="match status" value="1"/>
</dbReference>
<dbReference type="OrthoDB" id="7325417at2"/>
<proteinExistence type="predicted"/>
<dbReference type="PANTHER" id="PTHR42889">
    <property type="entry name" value="BLR3681 PROTEIN"/>
    <property type="match status" value="1"/>
</dbReference>
<dbReference type="Pfam" id="PF04909">
    <property type="entry name" value="Amidohydro_2"/>
    <property type="match status" value="1"/>
</dbReference>
<dbReference type="InterPro" id="IPR006680">
    <property type="entry name" value="Amidohydro-rel"/>
</dbReference>
<sequence length="484" mass="53710">MARIDPEGKRLPIKLDTATNGEYLPIPLARPVRLAKQLAHDQASKVSRRLGMSRRTFLKSASGAAVTLLAMNQAFAAAGRTGGRFQISPEAAYEPELAEAALGGKEFIFDVQGHHVNPKGAWRRPTNRWTYSLRFFPQSDCGDGAIECFSPEHFIREVFLDSDTVMAVLSAVPAAPGDDPLTLEDAAATRATVDALQGSHRLLIHGLVRPNFPGEIDAMAMQKEKYGIAAWKTYTQWGPSGKGYWLDDPEVGIPFIDKARSLGVKVICIHKGLPLFGLDYAHSTCRDIGVVAKRFPDVAFIVYHSGYEPKRKERAYDPKNASAGVDSLIKTVQDNGIAPNSNVYAELGSTWKLLMRDPDQAAHVLGKLFKYIGENNVLWGTDSIWYGSPQDQIQAFRAFQIGEPLRERYGYPKMTAELRAKVFGLNAAKPYAVSTEEIKTRTTSDRVTDIKRIYLEDPEPSFLSYGPKTKREFFNLLRFRGGPL</sequence>
<keyword evidence="2" id="KW-0378">Hydrolase</keyword>
<dbReference type="Proteomes" id="UP000266313">
    <property type="component" value="Chromosome"/>
</dbReference>